<evidence type="ECO:0000256" key="4">
    <source>
        <dbReference type="ARBA" id="ARBA00022475"/>
    </source>
</evidence>
<comment type="caution">
    <text evidence="10">The sequence shown here is derived from an EMBL/GenBank/DDBJ whole genome shotgun (WGS) entry which is preliminary data.</text>
</comment>
<comment type="subcellular location">
    <subcellularLocation>
        <location evidence="1 8">Cell membrane</location>
        <topology evidence="1 8">Multi-pass membrane protein</topology>
    </subcellularLocation>
</comment>
<dbReference type="eggNOG" id="COG0730">
    <property type="taxonomic scope" value="Bacteria"/>
</dbReference>
<reference evidence="10 11" key="1">
    <citation type="submission" date="2014-10" db="EMBL/GenBank/DDBJ databases">
        <title>Draft genome sequence of Actinoplanes utahensis NRRL 12052.</title>
        <authorList>
            <person name="Velasco-Bucheli B."/>
            <person name="del Cerro C."/>
            <person name="Hormigo D."/>
            <person name="Garcia J.L."/>
            <person name="Acebal C."/>
            <person name="Arroyo M."/>
            <person name="de la Mata I."/>
        </authorList>
    </citation>
    <scope>NUCLEOTIDE SEQUENCE [LARGE SCALE GENOMIC DNA]</scope>
    <source>
        <strain evidence="10 11">NRRL 12052</strain>
    </source>
</reference>
<feature type="transmembrane region" description="Helical" evidence="8">
    <location>
        <begin position="73"/>
        <end position="96"/>
    </location>
</feature>
<evidence type="ECO:0000256" key="6">
    <source>
        <dbReference type="ARBA" id="ARBA00022989"/>
    </source>
</evidence>
<evidence type="ECO:0000313" key="10">
    <source>
        <dbReference type="EMBL" id="KHD78082.1"/>
    </source>
</evidence>
<organism evidence="10 11">
    <name type="scientific">Actinoplanes utahensis</name>
    <dbReference type="NCBI Taxonomy" id="1869"/>
    <lineage>
        <taxon>Bacteria</taxon>
        <taxon>Bacillati</taxon>
        <taxon>Actinomycetota</taxon>
        <taxon>Actinomycetes</taxon>
        <taxon>Micromonosporales</taxon>
        <taxon>Micromonosporaceae</taxon>
        <taxon>Actinoplanes</taxon>
    </lineage>
</organism>
<gene>
    <name evidence="10" type="ORF">MB27_06175</name>
</gene>
<dbReference type="PANTHER" id="PTHR30269">
    <property type="entry name" value="TRANSMEMBRANE PROTEIN YFCA"/>
    <property type="match status" value="1"/>
</dbReference>
<dbReference type="RefSeq" id="WP_043523150.1">
    <property type="nucleotide sequence ID" value="NZ_BAABKU010000004.1"/>
</dbReference>
<dbReference type="InterPro" id="IPR002781">
    <property type="entry name" value="TM_pro_TauE-like"/>
</dbReference>
<dbReference type="InterPro" id="IPR052017">
    <property type="entry name" value="TSUP"/>
</dbReference>
<evidence type="ECO:0000313" key="11">
    <source>
        <dbReference type="Proteomes" id="UP000054537"/>
    </source>
</evidence>
<name>A0A0A6XDA6_ACTUT</name>
<dbReference type="InterPro" id="IPR020846">
    <property type="entry name" value="MFS_dom"/>
</dbReference>
<evidence type="ECO:0000256" key="7">
    <source>
        <dbReference type="ARBA" id="ARBA00023136"/>
    </source>
</evidence>
<feature type="transmembrane region" description="Helical" evidence="8">
    <location>
        <begin position="12"/>
        <end position="36"/>
    </location>
</feature>
<evidence type="ECO:0000256" key="5">
    <source>
        <dbReference type="ARBA" id="ARBA00022692"/>
    </source>
</evidence>
<feature type="transmembrane region" description="Helical" evidence="8">
    <location>
        <begin position="246"/>
        <end position="267"/>
    </location>
</feature>
<dbReference type="Pfam" id="PF01925">
    <property type="entry name" value="TauE"/>
    <property type="match status" value="1"/>
</dbReference>
<feature type="transmembrane region" description="Helical" evidence="8">
    <location>
        <begin position="102"/>
        <end position="122"/>
    </location>
</feature>
<dbReference type="EMBL" id="JRTT01000006">
    <property type="protein sequence ID" value="KHD78082.1"/>
    <property type="molecule type" value="Genomic_DNA"/>
</dbReference>
<evidence type="ECO:0000259" key="9">
    <source>
        <dbReference type="PROSITE" id="PS50850"/>
    </source>
</evidence>
<feature type="domain" description="Major facilitator superfamily (MFS) profile" evidence="9">
    <location>
        <begin position="170"/>
        <end position="268"/>
    </location>
</feature>
<feature type="transmembrane region" description="Helical" evidence="8">
    <location>
        <begin position="42"/>
        <end position="61"/>
    </location>
</feature>
<dbReference type="OrthoDB" id="3782574at2"/>
<comment type="similarity">
    <text evidence="2 8">Belongs to the 4-toluene sulfonate uptake permease (TSUP) (TC 2.A.102) family.</text>
</comment>
<dbReference type="STRING" id="1869.MB27_06175"/>
<evidence type="ECO:0000256" key="8">
    <source>
        <dbReference type="RuleBase" id="RU363041"/>
    </source>
</evidence>
<dbReference type="PANTHER" id="PTHR30269:SF0">
    <property type="entry name" value="MEMBRANE TRANSPORTER PROTEIN YFCA-RELATED"/>
    <property type="match status" value="1"/>
</dbReference>
<sequence>MQWIDAVQMTAAGAAAGAINALVGSGTLVTFPVLLALGYPPVVANASNAVGLVPGSFAAAYGYRAELRSQRHLLLPLAAAVLAGGVTGALLLLILPAEAFRLAVPILIALALLLIVCQPWLVRALNRRATTVTTGPSATGAPVSGDVRGRGGRPAVALIAGVFAAGVYGGYFGAALGVLLLGLLGTLVTADLQQANGLKNILAGAANSVAALVFVVAGVVAWLPALLIGVGAVVGGMLAARYGRRLPAAALRAVIVVVGLTAIVQMVV</sequence>
<evidence type="ECO:0000256" key="1">
    <source>
        <dbReference type="ARBA" id="ARBA00004651"/>
    </source>
</evidence>
<protein>
    <recommendedName>
        <fullName evidence="8">Probable membrane transporter protein</fullName>
    </recommendedName>
</protein>
<dbReference type="PROSITE" id="PS50850">
    <property type="entry name" value="MFS"/>
    <property type="match status" value="1"/>
</dbReference>
<keyword evidence="3" id="KW-0813">Transport</keyword>
<keyword evidence="5 8" id="KW-0812">Transmembrane</keyword>
<dbReference type="GO" id="GO:0022857">
    <property type="term" value="F:transmembrane transporter activity"/>
    <property type="evidence" value="ECO:0007669"/>
    <property type="project" value="InterPro"/>
</dbReference>
<evidence type="ECO:0000256" key="3">
    <source>
        <dbReference type="ARBA" id="ARBA00022448"/>
    </source>
</evidence>
<dbReference type="GO" id="GO:0005886">
    <property type="term" value="C:plasma membrane"/>
    <property type="evidence" value="ECO:0007669"/>
    <property type="project" value="UniProtKB-SubCell"/>
</dbReference>
<accession>A0A0A6XDA6</accession>
<keyword evidence="6 8" id="KW-1133">Transmembrane helix</keyword>
<feature type="transmembrane region" description="Helical" evidence="8">
    <location>
        <begin position="208"/>
        <end position="234"/>
    </location>
</feature>
<keyword evidence="11" id="KW-1185">Reference proteome</keyword>
<dbReference type="AlphaFoldDB" id="A0A0A6XDA6"/>
<dbReference type="Proteomes" id="UP000054537">
    <property type="component" value="Unassembled WGS sequence"/>
</dbReference>
<proteinExistence type="inferred from homology"/>
<feature type="transmembrane region" description="Helical" evidence="8">
    <location>
        <begin position="155"/>
        <end position="188"/>
    </location>
</feature>
<evidence type="ECO:0000256" key="2">
    <source>
        <dbReference type="ARBA" id="ARBA00009142"/>
    </source>
</evidence>
<keyword evidence="7 8" id="KW-0472">Membrane</keyword>
<keyword evidence="4 8" id="KW-1003">Cell membrane</keyword>